<accession>A0A5N5SPF6</accession>
<protein>
    <recommendedName>
        <fullName evidence="3">DUF4789 domain-containing protein</fullName>
    </recommendedName>
</protein>
<comment type="caution">
    <text evidence="1">The sequence shown here is derived from an EMBL/GenBank/DDBJ whole genome shotgun (WGS) entry which is preliminary data.</text>
</comment>
<dbReference type="OrthoDB" id="6381000at2759"/>
<feature type="non-terminal residue" evidence="1">
    <location>
        <position position="1"/>
    </location>
</feature>
<evidence type="ECO:0008006" key="3">
    <source>
        <dbReference type="Google" id="ProtNLM"/>
    </source>
</evidence>
<dbReference type="EMBL" id="SEYY01022175">
    <property type="protein sequence ID" value="KAB7495732.1"/>
    <property type="molecule type" value="Genomic_DNA"/>
</dbReference>
<proteinExistence type="predicted"/>
<keyword evidence="2" id="KW-1185">Reference proteome</keyword>
<dbReference type="PANTHER" id="PTHR21177">
    <property type="entry name" value="IP06524P-RELATED"/>
    <property type="match status" value="1"/>
</dbReference>
<gene>
    <name evidence="1" type="ORF">Anas_07785</name>
</gene>
<dbReference type="PANTHER" id="PTHR21177:SF7">
    <property type="entry name" value="GH11627P"/>
    <property type="match status" value="1"/>
</dbReference>
<evidence type="ECO:0000313" key="1">
    <source>
        <dbReference type="EMBL" id="KAB7495732.1"/>
    </source>
</evidence>
<organism evidence="1 2">
    <name type="scientific">Armadillidium nasatum</name>
    <dbReference type="NCBI Taxonomy" id="96803"/>
    <lineage>
        <taxon>Eukaryota</taxon>
        <taxon>Metazoa</taxon>
        <taxon>Ecdysozoa</taxon>
        <taxon>Arthropoda</taxon>
        <taxon>Crustacea</taxon>
        <taxon>Multicrustacea</taxon>
        <taxon>Malacostraca</taxon>
        <taxon>Eumalacostraca</taxon>
        <taxon>Peracarida</taxon>
        <taxon>Isopoda</taxon>
        <taxon>Oniscidea</taxon>
        <taxon>Crinocheta</taxon>
        <taxon>Armadillidiidae</taxon>
        <taxon>Armadillidium</taxon>
    </lineage>
</organism>
<dbReference type="AlphaFoldDB" id="A0A5N5SPF6"/>
<reference evidence="1 2" key="1">
    <citation type="journal article" date="2019" name="PLoS Biol.">
        <title>Sex chromosomes control vertical transmission of feminizing Wolbachia symbionts in an isopod.</title>
        <authorList>
            <person name="Becking T."/>
            <person name="Chebbi M.A."/>
            <person name="Giraud I."/>
            <person name="Moumen B."/>
            <person name="Laverre T."/>
            <person name="Caubet Y."/>
            <person name="Peccoud J."/>
            <person name="Gilbert C."/>
            <person name="Cordaux R."/>
        </authorList>
    </citation>
    <scope>NUCLEOTIDE SEQUENCE [LARGE SCALE GENOMIC DNA]</scope>
    <source>
        <strain evidence="1">ANa2</strain>
        <tissue evidence="1">Whole body excluding digestive tract and cuticle</tissue>
    </source>
</reference>
<dbReference type="Proteomes" id="UP000326759">
    <property type="component" value="Unassembled WGS sequence"/>
</dbReference>
<name>A0A5N5SPF6_9CRUS</name>
<sequence length="679" mass="74570">GGQPTDQCERDEVLMEDGTCQNLLTPGNCNAQEEEVLIDAQTNRGFCARRICPPDRVFISATQLCHDPRDSSVCPPGRELYYSAFGTAVCMCPDGTIEGDDDLDDDVCEPVLGKSLQCLPGQVFWLKDFNSPPQCLPDPCNGANLNRATDTLPFIPNKFGKCFQLGQTQGACPYGQIYILNLEQVRGECTTLQDAGYNIFDEQTLYALMRMFGPSIARTTTQSFGNTTQTGSGMYGTSPSVNGINTNTIQPISSYQTHTNNKVIPVKTTPNNFHTASFQQPNNNIDIGQTNQIQQTHHQIVIGPNGFTSSKKTKPFSPPQQYPTSQHQPLNIKIQSFNQNTIPNTQKPFSSQSPINHINSPISFNQHSRPTINPTINDVTPNINPLISHGNQGGISNHQSRPSPGVNANQGKEICTFVQNPNGQGGKKVCQQIHSGPSSGANANKGKEICTFVQNPNGQGGKKVCQTIQPGPFNSHESQGQGGQFNSPEIFGHQQPLSFESVHGRGRARDFETYGYRLGKSFGFRNVPQPGLLTHHVTVLPNGEIVTHLRPVSRHGRSAANEQAKRNESANKVLSRKRRNILPYASPTNVFETRLININLSTLIRILFYELLASNFISNDTTITIKSIFHIVGEQRGLYLVLLPMCIVHRNKNGMAFNIRRMCVPSTSAQNSLIALNLG</sequence>
<evidence type="ECO:0000313" key="2">
    <source>
        <dbReference type="Proteomes" id="UP000326759"/>
    </source>
</evidence>